<accession>A0A7H8TJZ1</accession>
<dbReference type="AlphaFoldDB" id="A0A7H8TJZ1"/>
<keyword evidence="2" id="KW-1185">Reference proteome</keyword>
<protein>
    <submittedName>
        <fullName evidence="1">Uncharacterized protein</fullName>
    </submittedName>
</protein>
<name>A0A7H8TJZ1_STRCX</name>
<dbReference type="Proteomes" id="UP000509418">
    <property type="component" value="Chromosome"/>
</dbReference>
<proteinExistence type="predicted"/>
<sequence length="139" mass="15108">MIHYSVEGSIDFRPSVPLAQLWELTDDGPFVVAPASASERELQACVERNAWVLIADPAAGTDEQGRPRRIQGLRVDEPEMYCAGVLNRLERLSAFIGHGHELIGSLRYEGDDVPGDVGSVEPVAGGGCPLWRPTRNTTP</sequence>
<evidence type="ECO:0000313" key="1">
    <source>
        <dbReference type="EMBL" id="QKZ23839.1"/>
    </source>
</evidence>
<gene>
    <name evidence="1" type="ORF">HUT05_44680</name>
</gene>
<evidence type="ECO:0000313" key="2">
    <source>
        <dbReference type="Proteomes" id="UP000509418"/>
    </source>
</evidence>
<organism evidence="1 2">
    <name type="scientific">Streptomyces chartreusis</name>
    <dbReference type="NCBI Taxonomy" id="1969"/>
    <lineage>
        <taxon>Bacteria</taxon>
        <taxon>Bacillati</taxon>
        <taxon>Actinomycetota</taxon>
        <taxon>Actinomycetes</taxon>
        <taxon>Kitasatosporales</taxon>
        <taxon>Streptomycetaceae</taxon>
        <taxon>Streptomyces</taxon>
    </lineage>
</organism>
<dbReference type="RefSeq" id="WP_176578453.1">
    <property type="nucleotide sequence ID" value="NZ_CP056041.1"/>
</dbReference>
<reference evidence="1 2" key="1">
    <citation type="submission" date="2020-06" db="EMBL/GenBank/DDBJ databases">
        <title>Genome mining for natural products.</title>
        <authorList>
            <person name="Zhang B."/>
            <person name="Shi J."/>
            <person name="Ge H."/>
        </authorList>
    </citation>
    <scope>NUCLEOTIDE SEQUENCE [LARGE SCALE GENOMIC DNA]</scope>
    <source>
        <strain evidence="1 2">NA02069</strain>
    </source>
</reference>
<dbReference type="EMBL" id="CP056041">
    <property type="protein sequence ID" value="QKZ23839.1"/>
    <property type="molecule type" value="Genomic_DNA"/>
</dbReference>